<keyword evidence="9" id="KW-1185">Reference proteome</keyword>
<dbReference type="SUPFAM" id="SSF47266">
    <property type="entry name" value="4-helical cytokines"/>
    <property type="match status" value="1"/>
</dbReference>
<keyword evidence="6" id="KW-1015">Disulfide bond</keyword>
<evidence type="ECO:0000256" key="7">
    <source>
        <dbReference type="RuleBase" id="RU003453"/>
    </source>
</evidence>
<reference evidence="8" key="2">
    <citation type="submission" date="2025-09" db="UniProtKB">
        <authorList>
            <consortium name="Ensembl"/>
        </authorList>
    </citation>
    <scope>IDENTIFICATION</scope>
</reference>
<keyword evidence="5" id="KW-0732">Signal</keyword>
<dbReference type="GO" id="GO:0001819">
    <property type="term" value="P:positive regulation of cytokine production"/>
    <property type="evidence" value="ECO:0007669"/>
    <property type="project" value="TreeGrafter"/>
</dbReference>
<dbReference type="GO" id="GO:0005126">
    <property type="term" value="F:cytokine receptor binding"/>
    <property type="evidence" value="ECO:0007669"/>
    <property type="project" value="InterPro"/>
</dbReference>
<dbReference type="GO" id="GO:0050778">
    <property type="term" value="P:positive regulation of immune response"/>
    <property type="evidence" value="ECO:0007669"/>
    <property type="project" value="TreeGrafter"/>
</dbReference>
<evidence type="ECO:0000313" key="9">
    <source>
        <dbReference type="Proteomes" id="UP000694545"/>
    </source>
</evidence>
<evidence type="ECO:0000256" key="1">
    <source>
        <dbReference type="ARBA" id="ARBA00004613"/>
    </source>
</evidence>
<evidence type="ECO:0000256" key="2">
    <source>
        <dbReference type="ARBA" id="ARBA00006050"/>
    </source>
</evidence>
<accession>A0A8D2IPP0</accession>
<dbReference type="InterPro" id="IPR009079">
    <property type="entry name" value="4_helix_cytokine-like_core"/>
</dbReference>
<dbReference type="RefSeq" id="XP_044286625.1">
    <property type="nucleotide sequence ID" value="XM_044430690.1"/>
</dbReference>
<name>A0A8D2IPP0_VARKO</name>
<evidence type="ECO:0000313" key="8">
    <source>
        <dbReference type="Ensembl" id="ENSVKKP00000004015.1"/>
    </source>
</evidence>
<dbReference type="InterPro" id="IPR020439">
    <property type="entry name" value="IL-15"/>
</dbReference>
<evidence type="ECO:0000256" key="5">
    <source>
        <dbReference type="ARBA" id="ARBA00022729"/>
    </source>
</evidence>
<dbReference type="GeneID" id="123023735"/>
<dbReference type="PANTHER" id="PTHR14356">
    <property type="entry name" value="INTERLEUKIN-15-RELATED"/>
    <property type="match status" value="1"/>
</dbReference>
<dbReference type="Proteomes" id="UP000694545">
    <property type="component" value="Unplaced"/>
</dbReference>
<evidence type="ECO:0000256" key="4">
    <source>
        <dbReference type="ARBA" id="ARBA00022525"/>
    </source>
</evidence>
<dbReference type="Gene3D" id="1.20.1250.70">
    <property type="entry name" value="Interleukin-15/Interleukin-21"/>
    <property type="match status" value="1"/>
</dbReference>
<comment type="subcellular location">
    <subcellularLocation>
        <location evidence="1">Secreted</location>
    </subcellularLocation>
</comment>
<dbReference type="InterPro" id="IPR003443">
    <property type="entry name" value="IL-15/IL-21_fam"/>
</dbReference>
<dbReference type="PRINTS" id="PR01930">
    <property type="entry name" value="INTRLEUKIN15"/>
</dbReference>
<dbReference type="CTD" id="3600"/>
<dbReference type="GO" id="GO:0006955">
    <property type="term" value="P:immune response"/>
    <property type="evidence" value="ECO:0007669"/>
    <property type="project" value="InterPro"/>
</dbReference>
<dbReference type="Ensembl" id="ENSVKKT00000004124.1">
    <property type="protein sequence ID" value="ENSVKKP00000004015.1"/>
    <property type="gene ID" value="ENSVKKG00000003014.1"/>
</dbReference>
<proteinExistence type="inferred from homology"/>
<reference evidence="8" key="1">
    <citation type="submission" date="2025-08" db="UniProtKB">
        <authorList>
            <consortium name="Ensembl"/>
        </authorList>
    </citation>
    <scope>IDENTIFICATION</scope>
</reference>
<keyword evidence="4" id="KW-0964">Secreted</keyword>
<comment type="similarity">
    <text evidence="2 7">Belongs to the IL-15/IL-21 family.</text>
</comment>
<dbReference type="Pfam" id="PF02372">
    <property type="entry name" value="IL15"/>
    <property type="match status" value="1"/>
</dbReference>
<dbReference type="OMA" id="SHEMNID"/>
<dbReference type="AlphaFoldDB" id="A0A8D2IPP0"/>
<dbReference type="RefSeq" id="XP_044286627.1">
    <property type="nucleotide sequence ID" value="XM_044430692.1"/>
</dbReference>
<sequence length="161" mass="19016">MYVIMNNYFWSSLINEPAVTIFVLCSYLLIPTSSDQYWYPVIIDLEKIENYSKIDVSLYTANLNNFITCNISVVRCFLLELEVILYESQIGDDPEFHDSVHRLVRSVTGFLSHRPHNEALKCQQCETFEEKPYAEFIKNFFSVARRFRMEELHPTRVTKKP</sequence>
<evidence type="ECO:0000256" key="6">
    <source>
        <dbReference type="ARBA" id="ARBA00023157"/>
    </source>
</evidence>
<organism evidence="8 9">
    <name type="scientific">Varanus komodoensis</name>
    <name type="common">Komodo dragon</name>
    <dbReference type="NCBI Taxonomy" id="61221"/>
    <lineage>
        <taxon>Eukaryota</taxon>
        <taxon>Metazoa</taxon>
        <taxon>Chordata</taxon>
        <taxon>Craniata</taxon>
        <taxon>Vertebrata</taxon>
        <taxon>Euteleostomi</taxon>
        <taxon>Lepidosauria</taxon>
        <taxon>Squamata</taxon>
        <taxon>Bifurcata</taxon>
        <taxon>Unidentata</taxon>
        <taxon>Episquamata</taxon>
        <taxon>Toxicofera</taxon>
        <taxon>Anguimorpha</taxon>
        <taxon>Paleoanguimorpha</taxon>
        <taxon>Varanoidea</taxon>
        <taxon>Varanidae</taxon>
        <taxon>Varanus</taxon>
    </lineage>
</organism>
<dbReference type="GO" id="GO:0042102">
    <property type="term" value="P:positive regulation of T cell proliferation"/>
    <property type="evidence" value="ECO:0007669"/>
    <property type="project" value="TreeGrafter"/>
</dbReference>
<dbReference type="OrthoDB" id="8905762at2759"/>
<evidence type="ECO:0000256" key="3">
    <source>
        <dbReference type="ARBA" id="ARBA00022514"/>
    </source>
</evidence>
<dbReference type="KEGG" id="vko:123023735"/>
<dbReference type="GO" id="GO:0005125">
    <property type="term" value="F:cytokine activity"/>
    <property type="evidence" value="ECO:0007669"/>
    <property type="project" value="UniProtKB-KW"/>
</dbReference>
<dbReference type="GO" id="GO:0005615">
    <property type="term" value="C:extracellular space"/>
    <property type="evidence" value="ECO:0007669"/>
    <property type="project" value="UniProtKB-KW"/>
</dbReference>
<dbReference type="GO" id="GO:0042119">
    <property type="term" value="P:neutrophil activation"/>
    <property type="evidence" value="ECO:0007669"/>
    <property type="project" value="TreeGrafter"/>
</dbReference>
<dbReference type="PANTHER" id="PTHR14356:SF3">
    <property type="entry name" value="INTERLEUKIN-15"/>
    <property type="match status" value="1"/>
</dbReference>
<gene>
    <name evidence="8" type="primary">IL15</name>
</gene>
<dbReference type="RefSeq" id="XP_044286624.1">
    <property type="nucleotide sequence ID" value="XM_044430689.1"/>
</dbReference>
<protein>
    <recommendedName>
        <fullName evidence="7">Interleukin</fullName>
    </recommendedName>
</protein>
<keyword evidence="3 7" id="KW-0202">Cytokine</keyword>